<dbReference type="InterPro" id="IPR003819">
    <property type="entry name" value="TauD/TfdA-like"/>
</dbReference>
<accession>A0ABX8WVP3</accession>
<keyword evidence="4" id="KW-0408">Iron</keyword>
<proteinExistence type="inferred from homology"/>
<dbReference type="NCBIfam" id="NF041363">
    <property type="entry name" value="GntD_guanitoxin"/>
    <property type="match status" value="1"/>
</dbReference>
<evidence type="ECO:0000259" key="5">
    <source>
        <dbReference type="Pfam" id="PF02668"/>
    </source>
</evidence>
<dbReference type="PIRSF" id="PIRSF019543">
    <property type="entry name" value="Clavaminate_syn"/>
    <property type="match status" value="1"/>
</dbReference>
<organism evidence="6 7">
    <name type="scientific">Sphaerospermopsis torques-reginae ITEP-024</name>
    <dbReference type="NCBI Taxonomy" id="984208"/>
    <lineage>
        <taxon>Bacteria</taxon>
        <taxon>Bacillati</taxon>
        <taxon>Cyanobacteriota</taxon>
        <taxon>Cyanophyceae</taxon>
        <taxon>Nostocales</taxon>
        <taxon>Aphanizomenonaceae</taxon>
        <taxon>Sphaerospermopsis</taxon>
        <taxon>Sphaerospermopsis torques-reginae</taxon>
    </lineage>
</organism>
<dbReference type="Proteomes" id="UP000826540">
    <property type="component" value="Chromosome"/>
</dbReference>
<dbReference type="InterPro" id="IPR014503">
    <property type="entry name" value="Clavaminate_syn-like"/>
</dbReference>
<dbReference type="Pfam" id="PF02668">
    <property type="entry name" value="TauD"/>
    <property type="match status" value="1"/>
</dbReference>
<dbReference type="InterPro" id="IPR042098">
    <property type="entry name" value="TauD-like_sf"/>
</dbReference>
<dbReference type="InterPro" id="IPR053447">
    <property type="entry name" value="Alpha-KG_dependent_hydroxylase"/>
</dbReference>
<evidence type="ECO:0000256" key="1">
    <source>
        <dbReference type="ARBA" id="ARBA00008425"/>
    </source>
</evidence>
<dbReference type="Gene3D" id="3.60.130.10">
    <property type="entry name" value="Clavaminate synthase-like"/>
    <property type="match status" value="1"/>
</dbReference>
<dbReference type="SUPFAM" id="SSF51197">
    <property type="entry name" value="Clavaminate synthase-like"/>
    <property type="match status" value="1"/>
</dbReference>
<sequence>MMSIQTLNFTQSELEEIDILLDQVTANYSHAEQPELIDTAAVLAQSLPLRLRQFLHEFKLRETAPACLIKGYPVNDNTIGATPEHWAGHEDAKRTKREQIVFVLCSALLGEIFGWLTQQNAYLIHDVFPIKGYEQDQIGSGSEALLLWHTEDAYHPARGDYLGLMCLRNPCQSITTIGSVDSLKKLTQQQLDILFQPRFIIRPDNAHHADNNYQTETDLDTHLQNAYNQIKHKIISQDNAMALLYGEPSAPYLCVDPAYMEATDEEAKQTLQALIDAIDIEIMDVILQPGDICFVDNFRAVHGRKPFKANYDGNDRWLKRINITRDLRKSKTYRSHPTSRIIDKVPS</sequence>
<keyword evidence="3" id="KW-0560">Oxidoreductase</keyword>
<evidence type="ECO:0000313" key="6">
    <source>
        <dbReference type="EMBL" id="QYX30484.1"/>
    </source>
</evidence>
<reference evidence="6 7" key="1">
    <citation type="journal article" date="2022" name="J. Am. Chem. Soc.">
        <title>Biosynthesis of Guanitoxin Enables Global Environmental Detection in Freshwater Cyanobacteria.</title>
        <authorList>
            <person name="Lima S.T."/>
            <person name="Fallon T.R."/>
            <person name="Cordoza J.L."/>
            <person name="Chekan J.R."/>
            <person name="Delbaje E."/>
            <person name="Hopiavuori A.R."/>
            <person name="Alvarenga D.O."/>
            <person name="Wood S.M."/>
            <person name="Luhavaya H."/>
            <person name="Baumgartner J.T."/>
            <person name="Dorr F.A."/>
            <person name="Etchegaray A."/>
            <person name="Pinto E."/>
            <person name="McKinnie S.M.K."/>
            <person name="Fiore M.F."/>
            <person name="Moore B.S."/>
        </authorList>
    </citation>
    <scope>NUCLEOTIDE SEQUENCE [LARGE SCALE GENOMIC DNA]</scope>
    <source>
        <strain evidence="6 7">ITEP-024</strain>
    </source>
</reference>
<dbReference type="RefSeq" id="WP_220608673.1">
    <property type="nucleotide sequence ID" value="NZ_CP080598.1"/>
</dbReference>
<evidence type="ECO:0000313" key="7">
    <source>
        <dbReference type="Proteomes" id="UP000826540"/>
    </source>
</evidence>
<name>A0ABX8WVP3_9CYAN</name>
<feature type="domain" description="TauD/TfdA-like" evidence="5">
    <location>
        <begin position="110"/>
        <end position="321"/>
    </location>
</feature>
<dbReference type="EMBL" id="CP080598">
    <property type="protein sequence ID" value="QYX30484.1"/>
    <property type="molecule type" value="Genomic_DNA"/>
</dbReference>
<keyword evidence="7" id="KW-1185">Reference proteome</keyword>
<comment type="similarity">
    <text evidence="1">Belongs to the clavaminate synthase family.</text>
</comment>
<evidence type="ECO:0000256" key="4">
    <source>
        <dbReference type="ARBA" id="ARBA00023004"/>
    </source>
</evidence>
<evidence type="ECO:0000256" key="2">
    <source>
        <dbReference type="ARBA" id="ARBA00022723"/>
    </source>
</evidence>
<keyword evidence="2" id="KW-0479">Metal-binding</keyword>
<gene>
    <name evidence="6" type="primary">gntD</name>
    <name evidence="6" type="ORF">K2F26_16470</name>
</gene>
<evidence type="ECO:0000256" key="3">
    <source>
        <dbReference type="ARBA" id="ARBA00023002"/>
    </source>
</evidence>
<protein>
    <submittedName>
        <fullName evidence="6">L-enduracididine beta-hydroxylase</fullName>
    </submittedName>
</protein>